<dbReference type="RefSeq" id="XP_009544771.1">
    <property type="nucleotide sequence ID" value="XM_009546476.1"/>
</dbReference>
<dbReference type="EMBL" id="KI925466">
    <property type="protein sequence ID" value="ETW75606.1"/>
    <property type="molecule type" value="Genomic_DNA"/>
</dbReference>
<dbReference type="RefSeq" id="XP_009553002.1">
    <property type="nucleotide sequence ID" value="XM_009554707.1"/>
</dbReference>
<dbReference type="EMBL" id="KI925457">
    <property type="protein sequence ID" value="ETW82406.1"/>
    <property type="molecule type" value="Genomic_DNA"/>
</dbReference>
<name>W4KBH2_HETIT</name>
<dbReference type="HOGENOM" id="CLU_1156517_0_0_1"/>
<dbReference type="GeneID" id="20671653"/>
<sequence length="240" mass="27258">MQTELPRIMQTVPVPHSGHMAAPPPLTLIPSSSPPNTRSVPFHPKITSFAPTPLTPTGIQVLMTTGQKREEQEQRYRDLADTIAAAFNTLRDTHIACFVRGVEDWQEHSMTRCKHGVCSLGDSDWQQWQANALRLSEGWCYKCCVPQKSTGGWHSYVKKDMVCPDANLIKAAIYVLWTYPPTDFKLTDCEFVIPECLGSLNAFQDWLLEAPRDMDIPPKTGFNNMLRLFVWLLERRQISV</sequence>
<evidence type="ECO:0000313" key="3">
    <source>
        <dbReference type="Proteomes" id="UP000030671"/>
    </source>
</evidence>
<dbReference type="KEGG" id="hir:HETIRDRAFT_315517"/>
<protein>
    <submittedName>
        <fullName evidence="2">Uncharacterized protein</fullName>
    </submittedName>
</protein>
<keyword evidence="3" id="KW-1185">Reference proteome</keyword>
<dbReference type="OrthoDB" id="3070096at2759"/>
<dbReference type="Proteomes" id="UP000030671">
    <property type="component" value="Unassembled WGS sequence"/>
</dbReference>
<gene>
    <name evidence="2" type="ORF">HETIRDRAFT_315517</name>
    <name evidence="1" type="ORF">HETIRDRAFT_331369</name>
</gene>
<accession>W4KBH2</accession>
<evidence type="ECO:0000313" key="1">
    <source>
        <dbReference type="EMBL" id="ETW75606.1"/>
    </source>
</evidence>
<dbReference type="KEGG" id="hir:HETIRDRAFT_331369"/>
<dbReference type="GeneID" id="20670231"/>
<dbReference type="AlphaFoldDB" id="W4KBH2"/>
<proteinExistence type="predicted"/>
<organism evidence="2 3">
    <name type="scientific">Heterobasidion irregulare (strain TC 32-1)</name>
    <dbReference type="NCBI Taxonomy" id="747525"/>
    <lineage>
        <taxon>Eukaryota</taxon>
        <taxon>Fungi</taxon>
        <taxon>Dikarya</taxon>
        <taxon>Basidiomycota</taxon>
        <taxon>Agaricomycotina</taxon>
        <taxon>Agaricomycetes</taxon>
        <taxon>Russulales</taxon>
        <taxon>Bondarzewiaceae</taxon>
        <taxon>Heterobasidion</taxon>
        <taxon>Heterobasidion annosum species complex</taxon>
    </lineage>
</organism>
<evidence type="ECO:0000313" key="2">
    <source>
        <dbReference type="EMBL" id="ETW82406.1"/>
    </source>
</evidence>
<reference evidence="2 3" key="1">
    <citation type="journal article" date="2012" name="New Phytol.">
        <title>Insight into trade-off between wood decay and parasitism from the genome of a fungal forest pathogen.</title>
        <authorList>
            <person name="Olson A."/>
            <person name="Aerts A."/>
            <person name="Asiegbu F."/>
            <person name="Belbahri L."/>
            <person name="Bouzid O."/>
            <person name="Broberg A."/>
            <person name="Canback B."/>
            <person name="Coutinho P.M."/>
            <person name="Cullen D."/>
            <person name="Dalman K."/>
            <person name="Deflorio G."/>
            <person name="van Diepen L.T."/>
            <person name="Dunand C."/>
            <person name="Duplessis S."/>
            <person name="Durling M."/>
            <person name="Gonthier P."/>
            <person name="Grimwood J."/>
            <person name="Fossdal C.G."/>
            <person name="Hansson D."/>
            <person name="Henrissat B."/>
            <person name="Hietala A."/>
            <person name="Himmelstrand K."/>
            <person name="Hoffmeister D."/>
            <person name="Hogberg N."/>
            <person name="James T.Y."/>
            <person name="Karlsson M."/>
            <person name="Kohler A."/>
            <person name="Kues U."/>
            <person name="Lee Y.H."/>
            <person name="Lin Y.C."/>
            <person name="Lind M."/>
            <person name="Lindquist E."/>
            <person name="Lombard V."/>
            <person name="Lucas S."/>
            <person name="Lunden K."/>
            <person name="Morin E."/>
            <person name="Murat C."/>
            <person name="Park J."/>
            <person name="Raffaello T."/>
            <person name="Rouze P."/>
            <person name="Salamov A."/>
            <person name="Schmutz J."/>
            <person name="Solheim H."/>
            <person name="Stahlberg J."/>
            <person name="Velez H."/>
            <person name="de Vries R.P."/>
            <person name="Wiebenga A."/>
            <person name="Woodward S."/>
            <person name="Yakovlev I."/>
            <person name="Garbelotto M."/>
            <person name="Martin F."/>
            <person name="Grigoriev I.V."/>
            <person name="Stenlid J."/>
        </authorList>
    </citation>
    <scope>NUCLEOTIDE SEQUENCE [LARGE SCALE GENOMIC DNA]</scope>
    <source>
        <strain evidence="2 3">TC 32-1</strain>
    </source>
</reference>